<evidence type="ECO:0000313" key="4">
    <source>
        <dbReference type="Proteomes" id="UP000298277"/>
    </source>
</evidence>
<dbReference type="PROSITE" id="PS51353">
    <property type="entry name" value="ARSC"/>
    <property type="match status" value="1"/>
</dbReference>
<dbReference type="Gene3D" id="3.40.30.10">
    <property type="entry name" value="Glutaredoxin"/>
    <property type="match status" value="1"/>
</dbReference>
<dbReference type="InterPro" id="IPR006660">
    <property type="entry name" value="Arsenate_reductase-like"/>
</dbReference>
<dbReference type="NCBIfam" id="TIGR01617">
    <property type="entry name" value="arsC_related"/>
    <property type="match status" value="1"/>
</dbReference>
<reference evidence="3" key="1">
    <citation type="journal article" date="2019" name="PLoS Negl. Trop. Dis.">
        <title>Revisiting the worldwide diversity of Leptospira species in the environment.</title>
        <authorList>
            <person name="Vincent A.T."/>
            <person name="Schiettekatte O."/>
            <person name="Bourhy P."/>
            <person name="Veyrier F.J."/>
            <person name="Picardeau M."/>
        </authorList>
    </citation>
    <scope>NUCLEOTIDE SEQUENCE [LARGE SCALE GENOMIC DNA]</scope>
    <source>
        <strain evidence="3">201800299</strain>
    </source>
</reference>
<protein>
    <submittedName>
        <fullName evidence="3">Arsenate reductase family protein</fullName>
    </submittedName>
</protein>
<comment type="similarity">
    <text evidence="1 2">Belongs to the ArsC family.</text>
</comment>
<evidence type="ECO:0000256" key="1">
    <source>
        <dbReference type="ARBA" id="ARBA00007198"/>
    </source>
</evidence>
<comment type="caution">
    <text evidence="3">The sequence shown here is derived from an EMBL/GenBank/DDBJ whole genome shotgun (WGS) entry which is preliminary data.</text>
</comment>
<dbReference type="PANTHER" id="PTHR30041:SF8">
    <property type="entry name" value="PROTEIN YFFB"/>
    <property type="match status" value="1"/>
</dbReference>
<dbReference type="Pfam" id="PF03960">
    <property type="entry name" value="ArsC"/>
    <property type="match status" value="1"/>
</dbReference>
<accession>A0A5F1YQ45</accession>
<keyword evidence="4" id="KW-1185">Reference proteome</keyword>
<dbReference type="OrthoDB" id="9794155at2"/>
<gene>
    <name evidence="3" type="ORF">EHQ17_18215</name>
</gene>
<evidence type="ECO:0000256" key="2">
    <source>
        <dbReference type="PROSITE-ProRule" id="PRU01282"/>
    </source>
</evidence>
<sequence>MKLKVYQYQNCGTCRKALKFLAGKKVELEVLPIRETPPKKAELKTMLKYLGNDSKKLFNTSGGDYKEMGLKDKLPFLSLDEQLELLSKHGNLVKRPFVLGEDFGFAGFKEEEWKKRFR</sequence>
<dbReference type="Proteomes" id="UP000298277">
    <property type="component" value="Unassembled WGS sequence"/>
</dbReference>
<dbReference type="PANTHER" id="PTHR30041">
    <property type="entry name" value="ARSENATE REDUCTASE"/>
    <property type="match status" value="1"/>
</dbReference>
<dbReference type="RefSeq" id="WP_135593721.1">
    <property type="nucleotide sequence ID" value="NZ_RQEZ01000046.1"/>
</dbReference>
<dbReference type="AlphaFoldDB" id="A0A5F1YQ45"/>
<dbReference type="EMBL" id="RQFA01000080">
    <property type="protein sequence ID" value="TGK28024.1"/>
    <property type="molecule type" value="Genomic_DNA"/>
</dbReference>
<dbReference type="InterPro" id="IPR006504">
    <property type="entry name" value="Tscrpt_reg_Spx/MgsR"/>
</dbReference>
<name>A0A5F1YQ45_9LEPT</name>
<organism evidence="3 4">
    <name type="scientific">Leptospira gomenensis</name>
    <dbReference type="NCBI Taxonomy" id="2484974"/>
    <lineage>
        <taxon>Bacteria</taxon>
        <taxon>Pseudomonadati</taxon>
        <taxon>Spirochaetota</taxon>
        <taxon>Spirochaetia</taxon>
        <taxon>Leptospirales</taxon>
        <taxon>Leptospiraceae</taxon>
        <taxon>Leptospira</taxon>
    </lineage>
</organism>
<proteinExistence type="inferred from homology"/>
<evidence type="ECO:0000313" key="3">
    <source>
        <dbReference type="EMBL" id="TGK28024.1"/>
    </source>
</evidence>
<dbReference type="CDD" id="cd03036">
    <property type="entry name" value="ArsC_like"/>
    <property type="match status" value="1"/>
</dbReference>
<dbReference type="InterPro" id="IPR036249">
    <property type="entry name" value="Thioredoxin-like_sf"/>
</dbReference>
<dbReference type="SUPFAM" id="SSF52833">
    <property type="entry name" value="Thioredoxin-like"/>
    <property type="match status" value="1"/>
</dbReference>